<comment type="caution">
    <text evidence="2">The sequence shown here is derived from an EMBL/GenBank/DDBJ whole genome shotgun (WGS) entry which is preliminary data.</text>
</comment>
<evidence type="ECO:0000313" key="2">
    <source>
        <dbReference type="EMBL" id="ROL47206.1"/>
    </source>
</evidence>
<organism evidence="2 3">
    <name type="scientific">Anabarilius grahami</name>
    <name type="common">Kanglang fish</name>
    <name type="synonym">Barilius grahami</name>
    <dbReference type="NCBI Taxonomy" id="495550"/>
    <lineage>
        <taxon>Eukaryota</taxon>
        <taxon>Metazoa</taxon>
        <taxon>Chordata</taxon>
        <taxon>Craniata</taxon>
        <taxon>Vertebrata</taxon>
        <taxon>Euteleostomi</taxon>
        <taxon>Actinopterygii</taxon>
        <taxon>Neopterygii</taxon>
        <taxon>Teleostei</taxon>
        <taxon>Ostariophysi</taxon>
        <taxon>Cypriniformes</taxon>
        <taxon>Xenocyprididae</taxon>
        <taxon>Xenocypridinae</taxon>
        <taxon>Xenocypridinae incertae sedis</taxon>
        <taxon>Anabarilius</taxon>
    </lineage>
</organism>
<feature type="transmembrane region" description="Helical" evidence="1">
    <location>
        <begin position="25"/>
        <end position="44"/>
    </location>
</feature>
<feature type="non-terminal residue" evidence="2">
    <location>
        <position position="1"/>
    </location>
</feature>
<sequence>AVTHLSEGGVGKDGVCPAGAHPTGGLLSLCLHLFAITTSISIFLQADRYEGTLRAIKIPQVFTLATCLTVLCERTICFKMGDSAIWSPMAVEIPIEQRGRTAGCLAMVG</sequence>
<keyword evidence="3" id="KW-1185">Reference proteome</keyword>
<evidence type="ECO:0000256" key="1">
    <source>
        <dbReference type="SAM" id="Phobius"/>
    </source>
</evidence>
<gene>
    <name evidence="2" type="ORF">DPX16_19004</name>
</gene>
<evidence type="ECO:0000313" key="3">
    <source>
        <dbReference type="Proteomes" id="UP000281406"/>
    </source>
</evidence>
<dbReference type="EMBL" id="RJVU01036043">
    <property type="protein sequence ID" value="ROL47206.1"/>
    <property type="molecule type" value="Genomic_DNA"/>
</dbReference>
<keyword evidence="1" id="KW-1133">Transmembrane helix</keyword>
<keyword evidence="1" id="KW-0472">Membrane</keyword>
<protein>
    <submittedName>
        <fullName evidence="2">Uncharacterized protein</fullName>
    </submittedName>
</protein>
<dbReference type="Proteomes" id="UP000281406">
    <property type="component" value="Unassembled WGS sequence"/>
</dbReference>
<reference evidence="2 3" key="1">
    <citation type="submission" date="2018-10" db="EMBL/GenBank/DDBJ databases">
        <title>Genome assembly for a Yunnan-Guizhou Plateau 3E fish, Anabarilius grahami (Regan), and its evolutionary and genetic applications.</title>
        <authorList>
            <person name="Jiang W."/>
        </authorList>
    </citation>
    <scope>NUCLEOTIDE SEQUENCE [LARGE SCALE GENOMIC DNA]</scope>
    <source>
        <strain evidence="2">AG-KIZ</strain>
        <tissue evidence="2">Muscle</tissue>
    </source>
</reference>
<accession>A0A3N0YLX2</accession>
<proteinExistence type="predicted"/>
<keyword evidence="1" id="KW-0812">Transmembrane</keyword>
<dbReference type="AlphaFoldDB" id="A0A3N0YLX2"/>
<name>A0A3N0YLX2_ANAGA</name>